<dbReference type="STRING" id="1271860.SAMN05216174_110199"/>
<evidence type="ECO:0000313" key="1">
    <source>
        <dbReference type="EMBL" id="SDD38784.1"/>
    </source>
</evidence>
<keyword evidence="2" id="KW-1185">Reference proteome</keyword>
<organism evidence="1 2">
    <name type="scientific">Actinokineospora iranica</name>
    <dbReference type="NCBI Taxonomy" id="1271860"/>
    <lineage>
        <taxon>Bacteria</taxon>
        <taxon>Bacillati</taxon>
        <taxon>Actinomycetota</taxon>
        <taxon>Actinomycetes</taxon>
        <taxon>Pseudonocardiales</taxon>
        <taxon>Pseudonocardiaceae</taxon>
        <taxon>Actinokineospora</taxon>
    </lineage>
</organism>
<dbReference type="Proteomes" id="UP000199501">
    <property type="component" value="Unassembled WGS sequence"/>
</dbReference>
<sequence length="125" mass="12778">MPDQASGRGYAVAPGELKALVKTLGDIADAMSDLVASADRLGQRSPLLGTAPPALALADRLRATAGQAGLTGELGAADTELRDYHRSLVSTLADYLDLDRTVSATMNTAAAVLDTATDVVGGLLR</sequence>
<dbReference type="AlphaFoldDB" id="A0A1G6UC29"/>
<accession>A0A1G6UC29</accession>
<proteinExistence type="predicted"/>
<name>A0A1G6UC29_9PSEU</name>
<reference evidence="2" key="1">
    <citation type="submission" date="2016-10" db="EMBL/GenBank/DDBJ databases">
        <authorList>
            <person name="Varghese N."/>
            <person name="Submissions S."/>
        </authorList>
    </citation>
    <scope>NUCLEOTIDE SEQUENCE [LARGE SCALE GENOMIC DNA]</scope>
    <source>
        <strain evidence="2">IBRC-M 10403</strain>
    </source>
</reference>
<dbReference type="RefSeq" id="WP_175482960.1">
    <property type="nucleotide sequence ID" value="NZ_FMZZ01000010.1"/>
</dbReference>
<dbReference type="EMBL" id="FMZZ01000010">
    <property type="protein sequence ID" value="SDD38784.1"/>
    <property type="molecule type" value="Genomic_DNA"/>
</dbReference>
<evidence type="ECO:0000313" key="2">
    <source>
        <dbReference type="Proteomes" id="UP000199501"/>
    </source>
</evidence>
<gene>
    <name evidence="1" type="ORF">SAMN05216174_110199</name>
</gene>
<protein>
    <recommendedName>
        <fullName evidence="3">Excreted virulence factor EspC, type VII ESX diderm</fullName>
    </recommendedName>
</protein>
<evidence type="ECO:0008006" key="3">
    <source>
        <dbReference type="Google" id="ProtNLM"/>
    </source>
</evidence>